<keyword evidence="4" id="KW-0269">Exonuclease</keyword>
<evidence type="ECO:0000256" key="4">
    <source>
        <dbReference type="ARBA" id="ARBA00022839"/>
    </source>
</evidence>
<dbReference type="PANTHER" id="PTHR11046:SF0">
    <property type="entry name" value="OLIGORIBONUCLEASE, MITOCHONDRIAL"/>
    <property type="match status" value="1"/>
</dbReference>
<dbReference type="AlphaFoldDB" id="A0AAD9VGB8"/>
<dbReference type="GO" id="GO:0000175">
    <property type="term" value="F:3'-5'-RNA exonuclease activity"/>
    <property type="evidence" value="ECO:0007669"/>
    <property type="project" value="InterPro"/>
</dbReference>
<dbReference type="EMBL" id="JARQWQ010000002">
    <property type="protein sequence ID" value="KAK2573528.1"/>
    <property type="molecule type" value="Genomic_DNA"/>
</dbReference>
<dbReference type="InterPro" id="IPR012337">
    <property type="entry name" value="RNaseH-like_sf"/>
</dbReference>
<dbReference type="InterPro" id="IPR022894">
    <property type="entry name" value="Oligoribonuclease"/>
</dbReference>
<evidence type="ECO:0000256" key="1">
    <source>
        <dbReference type="ARBA" id="ARBA00009921"/>
    </source>
</evidence>
<name>A0AAD9VGB8_ACRCE</name>
<sequence>MTGLDVEKCHIIEMACLITDENLNVIQEGPEMVIHQPDSALDAMDKWCTKHHGESGLTAAVRASKISLEQAEETFLDFVKLHTPPKKCPLAGNSVHADRRFLEKALEDIKESIAELQFYKQAIFK</sequence>
<dbReference type="GO" id="GO:0003676">
    <property type="term" value="F:nucleic acid binding"/>
    <property type="evidence" value="ECO:0007669"/>
    <property type="project" value="InterPro"/>
</dbReference>
<evidence type="ECO:0000256" key="2">
    <source>
        <dbReference type="ARBA" id="ARBA00022722"/>
    </source>
</evidence>
<dbReference type="NCBIfam" id="NF003765">
    <property type="entry name" value="PRK05359.1"/>
    <property type="match status" value="1"/>
</dbReference>
<dbReference type="GO" id="GO:0005739">
    <property type="term" value="C:mitochondrion"/>
    <property type="evidence" value="ECO:0007669"/>
    <property type="project" value="TreeGrafter"/>
</dbReference>
<comment type="caution">
    <text evidence="6">The sequence shown here is derived from an EMBL/GenBank/DDBJ whole genome shotgun (WGS) entry which is preliminary data.</text>
</comment>
<reference evidence="6" key="2">
    <citation type="journal article" date="2023" name="Science">
        <title>Genomic signatures of disease resistance in endangered staghorn corals.</title>
        <authorList>
            <person name="Vollmer S.V."/>
            <person name="Selwyn J.D."/>
            <person name="Despard B.A."/>
            <person name="Roesel C.L."/>
        </authorList>
    </citation>
    <scope>NUCLEOTIDE SEQUENCE</scope>
    <source>
        <strain evidence="6">K2</strain>
    </source>
</reference>
<evidence type="ECO:0000259" key="5">
    <source>
        <dbReference type="SMART" id="SM00479"/>
    </source>
</evidence>
<dbReference type="Proteomes" id="UP001249851">
    <property type="component" value="Unassembled WGS sequence"/>
</dbReference>
<evidence type="ECO:0000313" key="7">
    <source>
        <dbReference type="Proteomes" id="UP001249851"/>
    </source>
</evidence>
<feature type="domain" description="Exonuclease" evidence="5">
    <location>
        <begin position="1"/>
        <end position="125"/>
    </location>
</feature>
<proteinExistence type="inferred from homology"/>
<dbReference type="InterPro" id="IPR036397">
    <property type="entry name" value="RNaseH_sf"/>
</dbReference>
<keyword evidence="3" id="KW-0378">Hydrolase</keyword>
<dbReference type="PANTHER" id="PTHR11046">
    <property type="entry name" value="OLIGORIBONUCLEASE, MITOCHONDRIAL"/>
    <property type="match status" value="1"/>
</dbReference>
<comment type="similarity">
    <text evidence="1">Belongs to the oligoribonuclease family.</text>
</comment>
<organism evidence="6 7">
    <name type="scientific">Acropora cervicornis</name>
    <name type="common">Staghorn coral</name>
    <dbReference type="NCBI Taxonomy" id="6130"/>
    <lineage>
        <taxon>Eukaryota</taxon>
        <taxon>Metazoa</taxon>
        <taxon>Cnidaria</taxon>
        <taxon>Anthozoa</taxon>
        <taxon>Hexacorallia</taxon>
        <taxon>Scleractinia</taxon>
        <taxon>Astrocoeniina</taxon>
        <taxon>Acroporidae</taxon>
        <taxon>Acropora</taxon>
    </lineage>
</organism>
<keyword evidence="2" id="KW-0540">Nuclease</keyword>
<accession>A0AAD9VGB8</accession>
<dbReference type="SMART" id="SM00479">
    <property type="entry name" value="EXOIII"/>
    <property type="match status" value="1"/>
</dbReference>
<dbReference type="Pfam" id="PF00929">
    <property type="entry name" value="RNase_T"/>
    <property type="match status" value="1"/>
</dbReference>
<evidence type="ECO:0000313" key="6">
    <source>
        <dbReference type="EMBL" id="KAK2573528.1"/>
    </source>
</evidence>
<gene>
    <name evidence="6" type="ORF">P5673_001189</name>
</gene>
<dbReference type="InterPro" id="IPR013520">
    <property type="entry name" value="Ribonucl_H"/>
</dbReference>
<reference evidence="6" key="1">
    <citation type="journal article" date="2023" name="G3 (Bethesda)">
        <title>Whole genome assembly and annotation of the endangered Caribbean coral Acropora cervicornis.</title>
        <authorList>
            <person name="Selwyn J.D."/>
            <person name="Vollmer S.V."/>
        </authorList>
    </citation>
    <scope>NUCLEOTIDE SEQUENCE</scope>
    <source>
        <strain evidence="6">K2</strain>
    </source>
</reference>
<evidence type="ECO:0000256" key="3">
    <source>
        <dbReference type="ARBA" id="ARBA00022801"/>
    </source>
</evidence>
<dbReference type="SUPFAM" id="SSF53098">
    <property type="entry name" value="Ribonuclease H-like"/>
    <property type="match status" value="1"/>
</dbReference>
<keyword evidence="7" id="KW-1185">Reference proteome</keyword>
<protein>
    <submittedName>
        <fullName evidence="6">Oligoribonuclease</fullName>
    </submittedName>
</protein>
<dbReference type="Gene3D" id="3.30.420.10">
    <property type="entry name" value="Ribonuclease H-like superfamily/Ribonuclease H"/>
    <property type="match status" value="1"/>
</dbReference>
<dbReference type="CDD" id="cd06135">
    <property type="entry name" value="Orn"/>
    <property type="match status" value="1"/>
</dbReference>